<dbReference type="EMBL" id="CP001147">
    <property type="protein sequence ID" value="ACI20334.1"/>
    <property type="molecule type" value="Genomic_DNA"/>
</dbReference>
<reference evidence="3" key="1">
    <citation type="submission" date="2008-08" db="EMBL/GenBank/DDBJ databases">
        <title>The complete genome sequence of Thermodesulfovibrio yellowstonii strain ATCC 51303 / DSM 11347 / YP87.</title>
        <authorList>
            <person name="Dodson R.J."/>
            <person name="Durkin A.S."/>
            <person name="Wu M."/>
            <person name="Eisen J."/>
            <person name="Sutton G."/>
        </authorList>
    </citation>
    <scope>NUCLEOTIDE SEQUENCE [LARGE SCALE GENOMIC DNA]</scope>
    <source>
        <strain evidence="3">ATCC 51303 / DSM 11347 / YP87</strain>
    </source>
</reference>
<dbReference type="SUPFAM" id="SSF46955">
    <property type="entry name" value="Putative DNA-binding domain"/>
    <property type="match status" value="1"/>
</dbReference>
<dbReference type="HOGENOM" id="CLU_2636909_0_0_0"/>
<dbReference type="KEGG" id="tye:THEYE_A0314"/>
<dbReference type="InterPro" id="IPR010093">
    <property type="entry name" value="SinI_DNA-bd"/>
</dbReference>
<dbReference type="Gene3D" id="1.10.1660.10">
    <property type="match status" value="1"/>
</dbReference>
<dbReference type="Proteomes" id="UP000000718">
    <property type="component" value="Chromosome"/>
</dbReference>
<dbReference type="NCBIfam" id="TIGR01764">
    <property type="entry name" value="excise"/>
    <property type="match status" value="1"/>
</dbReference>
<evidence type="ECO:0000313" key="2">
    <source>
        <dbReference type="EMBL" id="ACI20334.1"/>
    </source>
</evidence>
<dbReference type="PATRIC" id="fig|289376.4.peg.308"/>
<proteinExistence type="predicted"/>
<organism evidence="2 3">
    <name type="scientific">Thermodesulfovibrio yellowstonii (strain ATCC 51303 / DSM 11347 / YP87)</name>
    <dbReference type="NCBI Taxonomy" id="289376"/>
    <lineage>
        <taxon>Bacteria</taxon>
        <taxon>Pseudomonadati</taxon>
        <taxon>Nitrospirota</taxon>
        <taxon>Thermodesulfovibrionia</taxon>
        <taxon>Thermodesulfovibrionales</taxon>
        <taxon>Thermodesulfovibrionaceae</taxon>
        <taxon>Thermodesulfovibrio</taxon>
    </lineage>
</organism>
<dbReference type="GO" id="GO:0003677">
    <property type="term" value="F:DNA binding"/>
    <property type="evidence" value="ECO:0007669"/>
    <property type="project" value="InterPro"/>
</dbReference>
<keyword evidence="3" id="KW-1185">Reference proteome</keyword>
<dbReference type="OrthoDB" id="515428at2"/>
<sequence length="77" mass="9322">MELLTPNEVTQILKITKRTLYHYIKQGIIPYVRLQKRIRFRKEDIDQFIQNRLSRNPEVDDIVVTIKRKIQKALKES</sequence>
<evidence type="ECO:0000313" key="3">
    <source>
        <dbReference type="Proteomes" id="UP000000718"/>
    </source>
</evidence>
<accession>B5YIK3</accession>
<dbReference type="AlphaFoldDB" id="B5YIK3"/>
<dbReference type="InterPro" id="IPR041657">
    <property type="entry name" value="HTH_17"/>
</dbReference>
<dbReference type="STRING" id="289376.THEYE_A0314"/>
<name>B5YIK3_THEYD</name>
<feature type="domain" description="Helix-turn-helix" evidence="1">
    <location>
        <begin position="3"/>
        <end position="52"/>
    </location>
</feature>
<protein>
    <recommendedName>
        <fullName evidence="1">Helix-turn-helix domain-containing protein</fullName>
    </recommendedName>
</protein>
<dbReference type="RefSeq" id="WP_012545071.1">
    <property type="nucleotide sequence ID" value="NC_011296.1"/>
</dbReference>
<evidence type="ECO:0000259" key="1">
    <source>
        <dbReference type="Pfam" id="PF12728"/>
    </source>
</evidence>
<dbReference type="Pfam" id="PF12728">
    <property type="entry name" value="HTH_17"/>
    <property type="match status" value="1"/>
</dbReference>
<gene>
    <name evidence="2" type="ordered locus">THEYE_A0314</name>
</gene>
<dbReference type="InParanoid" id="B5YIK3"/>
<dbReference type="EnsemblBacteria" id="ACI20334">
    <property type="protein sequence ID" value="ACI20334"/>
    <property type="gene ID" value="THEYE_A0314"/>
</dbReference>
<dbReference type="InterPro" id="IPR009061">
    <property type="entry name" value="DNA-bd_dom_put_sf"/>
</dbReference>
<reference evidence="2 3" key="2">
    <citation type="journal article" date="2015" name="Genome Announc.">
        <title>Genome Sequence of the Sulfate-Reducing Thermophilic Bacterium Thermodesulfovibrio yellowstonii Strain DSM 11347T (Phylum Nitrospirae).</title>
        <authorList>
            <person name="Bhatnagar S."/>
            <person name="Badger J.H."/>
            <person name="Madupu R."/>
            <person name="Khouri H.M."/>
            <person name="O'Connor E.M."/>
            <person name="Robb F.T."/>
            <person name="Ward N.L."/>
            <person name="Eisen J.A."/>
        </authorList>
    </citation>
    <scope>NUCLEOTIDE SEQUENCE [LARGE SCALE GENOMIC DNA]</scope>
    <source>
        <strain evidence="3">ATCC 51303 / DSM 11347 / YP87</strain>
    </source>
</reference>